<protein>
    <submittedName>
        <fullName evidence="3">Uncharacterized protein</fullName>
    </submittedName>
</protein>
<dbReference type="AlphaFoldDB" id="A0A9W6C2E2"/>
<evidence type="ECO:0000256" key="1">
    <source>
        <dbReference type="ARBA" id="ARBA00004430"/>
    </source>
</evidence>
<dbReference type="EMBL" id="BRXU01000059">
    <property type="protein sequence ID" value="GLC62200.1"/>
    <property type="molecule type" value="Genomic_DNA"/>
</dbReference>
<keyword evidence="4" id="KW-1185">Reference proteome</keyword>
<dbReference type="GO" id="GO:0005930">
    <property type="term" value="C:axoneme"/>
    <property type="evidence" value="ECO:0007669"/>
    <property type="project" value="UniProtKB-SubCell"/>
</dbReference>
<evidence type="ECO:0000313" key="4">
    <source>
        <dbReference type="Proteomes" id="UP001165080"/>
    </source>
</evidence>
<accession>A0A9W6C2E2</accession>
<reference evidence="3 4" key="1">
    <citation type="journal article" date="2023" name="Commun. Biol.">
        <title>Reorganization of the ancestral sex-determining regions during the evolution of trioecy in Pleodorina starrii.</title>
        <authorList>
            <person name="Takahashi K."/>
            <person name="Suzuki S."/>
            <person name="Kawai-Toyooka H."/>
            <person name="Yamamoto K."/>
            <person name="Hamaji T."/>
            <person name="Ootsuki R."/>
            <person name="Yamaguchi H."/>
            <person name="Kawachi M."/>
            <person name="Higashiyama T."/>
            <person name="Nozaki H."/>
        </authorList>
    </citation>
    <scope>NUCLEOTIDE SEQUENCE [LARGE SCALE GENOMIC DNA]</scope>
    <source>
        <strain evidence="3 4">NIES-4479</strain>
    </source>
</reference>
<name>A0A9W6C2E2_9CHLO</name>
<feature type="region of interest" description="Disordered" evidence="2">
    <location>
        <begin position="75"/>
        <end position="96"/>
    </location>
</feature>
<evidence type="ECO:0000313" key="3">
    <source>
        <dbReference type="EMBL" id="GLC62200.1"/>
    </source>
</evidence>
<dbReference type="Gene3D" id="3.80.10.10">
    <property type="entry name" value="Ribonuclease Inhibitor"/>
    <property type="match status" value="1"/>
</dbReference>
<dbReference type="Proteomes" id="UP001165080">
    <property type="component" value="Unassembled WGS sequence"/>
</dbReference>
<comment type="subcellular location">
    <subcellularLocation>
        <location evidence="1">Cytoplasm</location>
        <location evidence="1">Cytoskeleton</location>
        <location evidence="1">Cilium axoneme</location>
    </subcellularLocation>
</comment>
<proteinExistence type="predicted"/>
<comment type="caution">
    <text evidence="3">The sequence shown here is derived from an EMBL/GenBank/DDBJ whole genome shotgun (WGS) entry which is preliminary data.</text>
</comment>
<gene>
    <name evidence="3" type="primary">PLESTBF000942</name>
    <name evidence="3" type="ORF">PLESTB_001854600</name>
</gene>
<organism evidence="3 4">
    <name type="scientific">Pleodorina starrii</name>
    <dbReference type="NCBI Taxonomy" id="330485"/>
    <lineage>
        <taxon>Eukaryota</taxon>
        <taxon>Viridiplantae</taxon>
        <taxon>Chlorophyta</taxon>
        <taxon>core chlorophytes</taxon>
        <taxon>Chlorophyceae</taxon>
        <taxon>CS clade</taxon>
        <taxon>Chlamydomonadales</taxon>
        <taxon>Volvocaceae</taxon>
        <taxon>Pleodorina</taxon>
    </lineage>
</organism>
<evidence type="ECO:0000256" key="2">
    <source>
        <dbReference type="SAM" id="MobiDB-lite"/>
    </source>
</evidence>
<feature type="region of interest" description="Disordered" evidence="2">
    <location>
        <begin position="334"/>
        <end position="371"/>
    </location>
</feature>
<sequence length="630" mass="68641">MEQPSESPVGAPPAAGESLLPLMDRLGPGWDIIAEKYISRRDLGSVRATCRKGRALVDGNLTELELRYLDRLQLVDPSPGEAPSETEARGAAEEAAQTSHWPALLAHFPRCTSLRIRVGPFNECTPRETYQRLAGLDLGEELLGPLADRPETTARIRRLRLQLDDSSGLTSGLRLPPSIMPRLGAMFPALTELQLEGKVPPPDAHMFYSGLVQHLPRIQSLEMGSFEALSHVRLLAAGLTELRELTLGFETLDVQRRPFPFPPVQIRPALTPASAAVLASFPQLRVLRLRGLSPCCPSLRDVLSTGLAPTLECFEAIDRGTPYLQLTRAGASSSRSAQSSAGNDAATTASGSSGRLDFGGGRAASSRDAQTWDTVRLDNDRKTVEAAAVACEDAELSAGRVVLQEAGPAVSWSGLLQHRRRQVVVEVGRLVLKHDCEAELLGEVLRRLGAPETLQLQDVRHRARLVAGLKAPVLEQMAPRLTRLEFLRCSSLTPAVLISTLAALPRCGEVKVEHCARLVTQPQCRRMVRQLLALPAGEELQGRRLRLKIAGPLQQGQGRPLDGDSGNEYTDEEEVVEAREKDERRLTAAEVAVSELVSRVVWRVRGAGLAAELNWELERGGVAARLEIQF</sequence>
<dbReference type="InterPro" id="IPR032675">
    <property type="entry name" value="LRR_dom_sf"/>
</dbReference>